<comment type="cofactor">
    <cofactor evidence="15">
        <name>thiamine diphosphate</name>
        <dbReference type="ChEBI" id="CHEBI:58937"/>
    </cofactor>
    <text evidence="15">Binds 1 thiamine pyrophosphate per subunit. During the reaction, the substrate forms a covalent intermediate with the cofactor.</text>
</comment>
<feature type="site" description="Important for catalytic activity" evidence="17">
    <location>
        <position position="26"/>
    </location>
</feature>
<keyword evidence="10 15" id="KW-0786">Thiamine pyrophosphate</keyword>
<evidence type="ECO:0000313" key="20">
    <source>
        <dbReference type="EMBL" id="QPS19241.1"/>
    </source>
</evidence>
<evidence type="ECO:0000256" key="7">
    <source>
        <dbReference type="ARBA" id="ARBA00022723"/>
    </source>
</evidence>
<dbReference type="CDD" id="cd02012">
    <property type="entry name" value="TPP_TK"/>
    <property type="match status" value="1"/>
</dbReference>
<dbReference type="RefSeq" id="WP_037433607.1">
    <property type="nucleotide sequence ID" value="NZ_CP012097.1"/>
</dbReference>
<dbReference type="Proteomes" id="UP000594967">
    <property type="component" value="Chromosome"/>
</dbReference>
<dbReference type="GO" id="GO:0046872">
    <property type="term" value="F:metal ion binding"/>
    <property type="evidence" value="ECO:0007669"/>
    <property type="project" value="UniProtKB-KW"/>
</dbReference>
<evidence type="ECO:0000256" key="4">
    <source>
        <dbReference type="ARBA" id="ARBA00011738"/>
    </source>
</evidence>
<keyword evidence="7 16" id="KW-0479">Metal-binding</keyword>
<evidence type="ECO:0000256" key="9">
    <source>
        <dbReference type="ARBA" id="ARBA00022842"/>
    </source>
</evidence>
<dbReference type="InterPro" id="IPR020826">
    <property type="entry name" value="Transketolase_BS"/>
</dbReference>
<dbReference type="PANTHER" id="PTHR43522">
    <property type="entry name" value="TRANSKETOLASE"/>
    <property type="match status" value="1"/>
</dbReference>
<keyword evidence="23" id="KW-1185">Reference proteome</keyword>
<feature type="site" description="Important for catalytic activity" evidence="17">
    <location>
        <position position="261"/>
    </location>
</feature>
<comment type="cofactor">
    <cofactor evidence="2">
        <name>Co(2+)</name>
        <dbReference type="ChEBI" id="CHEBI:48828"/>
    </cofactor>
</comment>
<dbReference type="AlphaFoldDB" id="A0A2X4V318"/>
<evidence type="ECO:0000256" key="5">
    <source>
        <dbReference type="ARBA" id="ARBA00013152"/>
    </source>
</evidence>
<evidence type="ECO:0000259" key="19">
    <source>
        <dbReference type="SMART" id="SM00861"/>
    </source>
</evidence>
<dbReference type="EMBL" id="LS483469">
    <property type="protein sequence ID" value="SQI45019.1"/>
    <property type="molecule type" value="Genomic_DNA"/>
</dbReference>
<dbReference type="Pfam" id="PF00456">
    <property type="entry name" value="Transketolase_N"/>
    <property type="match status" value="1"/>
</dbReference>
<dbReference type="FunFam" id="3.40.50.920:FF:000003">
    <property type="entry name" value="Transketolase"/>
    <property type="match status" value="1"/>
</dbReference>
<dbReference type="Pfam" id="PF02779">
    <property type="entry name" value="Transket_pyr"/>
    <property type="match status" value="1"/>
</dbReference>
<dbReference type="GO" id="GO:0005829">
    <property type="term" value="C:cytosol"/>
    <property type="evidence" value="ECO:0007669"/>
    <property type="project" value="UniProtKB-ARBA"/>
</dbReference>
<feature type="binding site" evidence="14">
    <location>
        <position position="469"/>
    </location>
    <ligand>
        <name>substrate</name>
    </ligand>
</feature>
<dbReference type="NCBIfam" id="TIGR00232">
    <property type="entry name" value="tktlase_bact"/>
    <property type="match status" value="1"/>
</dbReference>
<dbReference type="Gene3D" id="3.40.50.920">
    <property type="match status" value="1"/>
</dbReference>
<comment type="cofactor">
    <cofactor evidence="18">
        <name>Mg(2+)</name>
        <dbReference type="ChEBI" id="CHEBI:18420"/>
    </cofactor>
    <cofactor evidence="18">
        <name>Ca(2+)</name>
        <dbReference type="ChEBI" id="CHEBI:29108"/>
    </cofactor>
    <cofactor evidence="18">
        <name>Mn(2+)</name>
        <dbReference type="ChEBI" id="CHEBI:29035"/>
    </cofactor>
    <cofactor evidence="18">
        <name>Co(2+)</name>
        <dbReference type="ChEBI" id="CHEBI:48828"/>
    </cofactor>
    <text evidence="18">Binds 1 Mg(2+) ion per subunit. Can also utilize other divalent metal cations, such as Ca(2+), Mn(2+) and Co(2+).</text>
</comment>
<feature type="domain" description="Transketolase-like pyrimidine-binding" evidence="19">
    <location>
        <begin position="355"/>
        <end position="526"/>
    </location>
</feature>
<dbReference type="FunFam" id="3.40.50.970:FF:000003">
    <property type="entry name" value="Transketolase"/>
    <property type="match status" value="1"/>
</dbReference>
<organism evidence="21 22">
    <name type="scientific">Serratia plymuthica</name>
    <dbReference type="NCBI Taxonomy" id="82996"/>
    <lineage>
        <taxon>Bacteria</taxon>
        <taxon>Pseudomonadati</taxon>
        <taxon>Pseudomonadota</taxon>
        <taxon>Gammaproteobacteria</taxon>
        <taxon>Enterobacterales</taxon>
        <taxon>Yersiniaceae</taxon>
        <taxon>Serratia</taxon>
    </lineage>
</organism>
<evidence type="ECO:0000256" key="12">
    <source>
        <dbReference type="NCBIfam" id="TIGR00232"/>
    </source>
</evidence>
<evidence type="ECO:0000313" key="21">
    <source>
        <dbReference type="EMBL" id="SQI45019.1"/>
    </source>
</evidence>
<dbReference type="PROSITE" id="PS00801">
    <property type="entry name" value="TRANSKETOLASE_1"/>
    <property type="match status" value="1"/>
</dbReference>
<feature type="binding site" evidence="16">
    <location>
        <position position="187"/>
    </location>
    <ligand>
        <name>Mg(2+)</name>
        <dbReference type="ChEBI" id="CHEBI:18420"/>
    </ligand>
</feature>
<dbReference type="InterPro" id="IPR005478">
    <property type="entry name" value="Transketolase_bac-like"/>
</dbReference>
<dbReference type="EMBL" id="CP065673">
    <property type="protein sequence ID" value="QPS19241.1"/>
    <property type="molecule type" value="Genomic_DNA"/>
</dbReference>
<dbReference type="EC" id="2.2.1.1" evidence="5 12"/>
<evidence type="ECO:0000256" key="15">
    <source>
        <dbReference type="PIRSR" id="PIRSR605478-3"/>
    </source>
</evidence>
<evidence type="ECO:0000256" key="2">
    <source>
        <dbReference type="ARBA" id="ARBA00001941"/>
    </source>
</evidence>
<dbReference type="SUPFAM" id="SSF52518">
    <property type="entry name" value="Thiamin diphosphate-binding fold (THDP-binding)"/>
    <property type="match status" value="2"/>
</dbReference>
<proteinExistence type="inferred from homology"/>
<evidence type="ECO:0000256" key="1">
    <source>
        <dbReference type="ARBA" id="ARBA00001913"/>
    </source>
</evidence>
<feature type="binding site" evidence="15">
    <location>
        <position position="261"/>
    </location>
    <ligand>
        <name>thiamine diphosphate</name>
        <dbReference type="ChEBI" id="CHEBI:58937"/>
    </ligand>
</feature>
<dbReference type="InterPro" id="IPR033247">
    <property type="entry name" value="Transketolase_fam"/>
</dbReference>
<feature type="binding site" evidence="14">
    <location>
        <position position="261"/>
    </location>
    <ligand>
        <name>substrate</name>
    </ligand>
</feature>
<dbReference type="InterPro" id="IPR055152">
    <property type="entry name" value="Transketolase-like_C_2"/>
</dbReference>
<dbReference type="InterPro" id="IPR029061">
    <property type="entry name" value="THDP-binding"/>
</dbReference>
<evidence type="ECO:0000313" key="23">
    <source>
        <dbReference type="Proteomes" id="UP000594967"/>
    </source>
</evidence>
<evidence type="ECO:0000256" key="17">
    <source>
        <dbReference type="PIRSR" id="PIRSR605478-5"/>
    </source>
</evidence>
<comment type="subunit">
    <text evidence="4 18">Homodimer.</text>
</comment>
<feature type="binding site" evidence="14">
    <location>
        <position position="385"/>
    </location>
    <ligand>
        <name>substrate</name>
    </ligand>
</feature>
<reference evidence="21 22" key="1">
    <citation type="submission" date="2018-06" db="EMBL/GenBank/DDBJ databases">
        <authorList>
            <consortium name="Pathogen Informatics"/>
            <person name="Doyle S."/>
        </authorList>
    </citation>
    <scope>NUCLEOTIDE SEQUENCE [LARGE SCALE GENOMIC DNA]</scope>
    <source>
        <strain evidence="21 22">NCTC12961</strain>
    </source>
</reference>
<evidence type="ECO:0000256" key="10">
    <source>
        <dbReference type="ARBA" id="ARBA00023052"/>
    </source>
</evidence>
<feature type="binding site" evidence="15">
    <location>
        <position position="437"/>
    </location>
    <ligand>
        <name>thiamine diphosphate</name>
        <dbReference type="ChEBI" id="CHEBI:58937"/>
    </ligand>
</feature>
<dbReference type="Proteomes" id="UP000248897">
    <property type="component" value="Chromosome 1"/>
</dbReference>
<comment type="cofactor">
    <cofactor evidence="16">
        <name>Mg(2+)</name>
        <dbReference type="ChEBI" id="CHEBI:18420"/>
    </cofactor>
    <text evidence="16">Binds 1 Mg(2+) ion per subunit. Can also utilize other divalent metal cations, such as Ca(2+), Mn(2+) and Co(2+).</text>
</comment>
<feature type="active site" description="Proton donor" evidence="13">
    <location>
        <position position="411"/>
    </location>
</feature>
<evidence type="ECO:0000256" key="18">
    <source>
        <dbReference type="RuleBase" id="RU004996"/>
    </source>
</evidence>
<dbReference type="STRING" id="82996.ADP72_15395"/>
<feature type="binding site" evidence="15">
    <location>
        <begin position="114"/>
        <end position="116"/>
    </location>
    <ligand>
        <name>thiamine diphosphate</name>
        <dbReference type="ChEBI" id="CHEBI:58937"/>
    </ligand>
</feature>
<keyword evidence="6 18" id="KW-0808">Transferase</keyword>
<dbReference type="InterPro" id="IPR009014">
    <property type="entry name" value="Transketo_C/PFOR_II"/>
</dbReference>
<evidence type="ECO:0000256" key="6">
    <source>
        <dbReference type="ARBA" id="ARBA00022679"/>
    </source>
</evidence>
<comment type="cofactor">
    <cofactor evidence="1">
        <name>Ca(2+)</name>
        <dbReference type="ChEBI" id="CHEBI:29108"/>
    </cofactor>
</comment>
<dbReference type="CDD" id="cd07033">
    <property type="entry name" value="TPP_PYR_DXS_TK_like"/>
    <property type="match status" value="1"/>
</dbReference>
<evidence type="ECO:0000313" key="22">
    <source>
        <dbReference type="Proteomes" id="UP000248897"/>
    </source>
</evidence>
<evidence type="ECO:0000256" key="16">
    <source>
        <dbReference type="PIRSR" id="PIRSR605478-4"/>
    </source>
</evidence>
<evidence type="ECO:0000256" key="14">
    <source>
        <dbReference type="PIRSR" id="PIRSR605478-2"/>
    </source>
</evidence>
<dbReference type="FunFam" id="3.40.50.970:FF:000004">
    <property type="entry name" value="Transketolase"/>
    <property type="match status" value="1"/>
</dbReference>
<evidence type="ECO:0000256" key="11">
    <source>
        <dbReference type="ARBA" id="ARBA00049473"/>
    </source>
</evidence>
<feature type="binding site" evidence="14">
    <location>
        <position position="461"/>
    </location>
    <ligand>
        <name>substrate</name>
    </ligand>
</feature>
<dbReference type="Pfam" id="PF22613">
    <property type="entry name" value="Transketolase_C_1"/>
    <property type="match status" value="1"/>
</dbReference>
<dbReference type="SMART" id="SM00861">
    <property type="entry name" value="Transket_pyr"/>
    <property type="match status" value="1"/>
</dbReference>
<comment type="catalytic activity">
    <reaction evidence="11 18">
        <text>D-sedoheptulose 7-phosphate + D-glyceraldehyde 3-phosphate = aldehydo-D-ribose 5-phosphate + D-xylulose 5-phosphate</text>
        <dbReference type="Rhea" id="RHEA:10508"/>
        <dbReference type="ChEBI" id="CHEBI:57483"/>
        <dbReference type="ChEBI" id="CHEBI:57737"/>
        <dbReference type="ChEBI" id="CHEBI:58273"/>
        <dbReference type="ChEBI" id="CHEBI:59776"/>
        <dbReference type="EC" id="2.2.1.1"/>
    </reaction>
</comment>
<evidence type="ECO:0000256" key="8">
    <source>
        <dbReference type="ARBA" id="ARBA00022837"/>
    </source>
</evidence>
<dbReference type="GO" id="GO:0009052">
    <property type="term" value="P:pentose-phosphate shunt, non-oxidative branch"/>
    <property type="evidence" value="ECO:0007669"/>
    <property type="project" value="UniProtKB-ARBA"/>
</dbReference>
<keyword evidence="8 18" id="KW-0106">Calcium</keyword>
<gene>
    <name evidence="21" type="primary">tktA_4</name>
    <name evidence="20" type="synonym">tkt</name>
    <name evidence="20" type="ORF">I6G64_16800</name>
    <name evidence="21" type="ORF">NCTC12961_04915</name>
</gene>
<keyword evidence="9 16" id="KW-0460">Magnesium</keyword>
<reference evidence="20 23" key="2">
    <citation type="submission" date="2020-12" db="EMBL/GenBank/DDBJ databases">
        <title>FDA dAtabase for Regulatory Grade micrObial Sequences (FDA-ARGOS): Supporting development and validation of Infectious Disease Dx tests.</title>
        <authorList>
            <person name="Sproer C."/>
            <person name="Gronow S."/>
            <person name="Severitt S."/>
            <person name="Schroder I."/>
            <person name="Tallon L."/>
            <person name="Sadzewicz L."/>
            <person name="Zhao X."/>
            <person name="Boylan J."/>
            <person name="Ott S."/>
            <person name="Bowen H."/>
            <person name="Vavikolanu K."/>
            <person name="Mehta A."/>
            <person name="Aluvathingal J."/>
            <person name="Nadendla S."/>
            <person name="Lowell S."/>
            <person name="Myers T."/>
            <person name="Yan Y."/>
            <person name="Sichtig H."/>
        </authorList>
    </citation>
    <scope>NUCLEOTIDE SEQUENCE [LARGE SCALE GENOMIC DNA]</scope>
    <source>
        <strain evidence="20 23">FDAARGOS_907</strain>
    </source>
</reference>
<feature type="binding site" evidence="16">
    <location>
        <position position="155"/>
    </location>
    <ligand>
        <name>Mg(2+)</name>
        <dbReference type="ChEBI" id="CHEBI:18420"/>
    </ligand>
</feature>
<feature type="binding site" evidence="14">
    <location>
        <position position="358"/>
    </location>
    <ligand>
        <name>substrate</name>
    </ligand>
</feature>
<feature type="binding site" evidence="15">
    <location>
        <position position="156"/>
    </location>
    <ligand>
        <name>thiamine diphosphate</name>
        <dbReference type="ChEBI" id="CHEBI:58937"/>
    </ligand>
</feature>
<dbReference type="PANTHER" id="PTHR43522:SF2">
    <property type="entry name" value="TRANSKETOLASE 1-RELATED"/>
    <property type="match status" value="1"/>
</dbReference>
<sequence length="664" mass="72064">MSSRKELANAIRALSMDAVQKANSGHPGAPMGMADIAEVLWRDYMNHNPTNPHWADRDRFVLSNGHGSMLIYSLLHLTGYDLPMSELENFRQLHSKTPGHPEYGYTPGVETTTGPLGQGIANAVGFAIAERTLGAQFNRPGHDIVDHHTYAFMGDGCMMEGISHEVCSLAGTLKLGKLTAFYDDNGISIDGHVEGWFTDDTAERFEAYGWHVVRHVDGHNPDAIKAAIEEARKVTDKPSLLMCKTVIGFGSPNKAGTHDVHGAALGAAEVAATREALGWKYAAFEIPQDIYAQWDAKEAGQAKESAWNDKFAAYATAFPELAAEFKRRVNGELPANWKADAQKFVEQLQANPANIASRKASQNALEAFGKVLPEFLGGSADLAPSNLTMWSGSKPLNEDLAGNYIHYGVREFGMTAITNGIALHGGFLPYSATFLMFVEYARNAVRMAALMKIRNVFVYTHDSIGLGEDGPTHQPVEQIASLRVTPNMSTWRPCDQVESAVAWQYGIERNDGPTTLIFSRQNLTQQPRTAEQLANVYRGGYVLKDCAGTPDVILIATGSEVGITVEAADKLSAAGTKVRVVSMPSTDAFDKQDAAYRESVLPSSVTARVAVEAGIADYWYKYVGLNGAIVGMTTFGESAPADQLFKEFGFTVDNVVAKAQALLK</sequence>
<dbReference type="PROSITE" id="PS00802">
    <property type="entry name" value="TRANSKETOLASE_2"/>
    <property type="match status" value="1"/>
</dbReference>
<feature type="binding site" evidence="14">
    <location>
        <position position="520"/>
    </location>
    <ligand>
        <name>substrate</name>
    </ligand>
</feature>
<comment type="function">
    <text evidence="18">Catalyzes the transfer of a two-carbon ketol group from a ketose donor to an aldose acceptor, via a covalent intermediate with the cofactor thiamine pyrophosphate.</text>
</comment>
<dbReference type="InterPro" id="IPR005474">
    <property type="entry name" value="Transketolase_N"/>
</dbReference>
<feature type="binding site" evidence="15">
    <location>
        <position position="66"/>
    </location>
    <ligand>
        <name>thiamine diphosphate</name>
        <dbReference type="ChEBI" id="CHEBI:58937"/>
    </ligand>
</feature>
<protein>
    <recommendedName>
        <fullName evidence="5 12">Transketolase</fullName>
        <ecNumber evidence="5 12">2.2.1.1</ecNumber>
    </recommendedName>
</protein>
<feature type="binding site" evidence="14">
    <location>
        <position position="26"/>
    </location>
    <ligand>
        <name>substrate</name>
    </ligand>
</feature>
<accession>A0A2X4V318</accession>
<name>A0A2X4V318_SERPL</name>
<feature type="binding site" evidence="14">
    <location>
        <position position="473"/>
    </location>
    <ligand>
        <name>substrate</name>
    </ligand>
</feature>
<dbReference type="SUPFAM" id="SSF52922">
    <property type="entry name" value="TK C-terminal domain-like"/>
    <property type="match status" value="1"/>
</dbReference>
<dbReference type="Gene3D" id="3.40.50.970">
    <property type="match status" value="2"/>
</dbReference>
<dbReference type="InterPro" id="IPR049557">
    <property type="entry name" value="Transketolase_CS"/>
</dbReference>
<evidence type="ECO:0000256" key="3">
    <source>
        <dbReference type="ARBA" id="ARBA00007131"/>
    </source>
</evidence>
<feature type="binding site" evidence="15">
    <location>
        <position position="185"/>
    </location>
    <ligand>
        <name>thiamine diphosphate</name>
        <dbReference type="ChEBI" id="CHEBI:58937"/>
    </ligand>
</feature>
<comment type="similarity">
    <text evidence="3 18">Belongs to the transketolase family.</text>
</comment>
<evidence type="ECO:0000256" key="13">
    <source>
        <dbReference type="PIRSR" id="PIRSR605478-1"/>
    </source>
</evidence>
<dbReference type="InterPro" id="IPR005475">
    <property type="entry name" value="Transketolase-like_Pyr-bd"/>
</dbReference>
<feature type="binding site" evidence="16">
    <location>
        <position position="185"/>
    </location>
    <ligand>
        <name>Mg(2+)</name>
        <dbReference type="ChEBI" id="CHEBI:18420"/>
    </ligand>
</feature>
<dbReference type="GO" id="GO:0004802">
    <property type="term" value="F:transketolase activity"/>
    <property type="evidence" value="ECO:0007669"/>
    <property type="project" value="UniProtKB-UniRule"/>
</dbReference>